<dbReference type="InterPro" id="IPR011006">
    <property type="entry name" value="CheY-like_superfamily"/>
</dbReference>
<gene>
    <name evidence="4" type="ORF">FJZ00_12485</name>
</gene>
<dbReference type="GO" id="GO:0035438">
    <property type="term" value="F:cyclic-di-GMP binding"/>
    <property type="evidence" value="ECO:0007669"/>
    <property type="project" value="InterPro"/>
</dbReference>
<dbReference type="CDD" id="cd00156">
    <property type="entry name" value="REC"/>
    <property type="match status" value="1"/>
</dbReference>
<evidence type="ECO:0000259" key="3">
    <source>
        <dbReference type="PROSITE" id="PS50110"/>
    </source>
</evidence>
<dbReference type="SMART" id="SM00448">
    <property type="entry name" value="REC"/>
    <property type="match status" value="1"/>
</dbReference>
<comment type="caution">
    <text evidence="4">The sequence shown here is derived from an EMBL/GenBank/DDBJ whole genome shotgun (WGS) entry which is preliminary data.</text>
</comment>
<dbReference type="PROSITE" id="PS50110">
    <property type="entry name" value="RESPONSE_REGULATORY"/>
    <property type="match status" value="1"/>
</dbReference>
<dbReference type="Proteomes" id="UP000703893">
    <property type="component" value="Unassembled WGS sequence"/>
</dbReference>
<dbReference type="InterPro" id="IPR001789">
    <property type="entry name" value="Sig_transdc_resp-reg_receiver"/>
</dbReference>
<dbReference type="AlphaFoldDB" id="A0A937X530"/>
<dbReference type="PANTHER" id="PTHR44591">
    <property type="entry name" value="STRESS RESPONSE REGULATOR PROTEIN 1"/>
    <property type="match status" value="1"/>
</dbReference>
<sequence length="346" mass="37303">MSSRFARDHQILIAGSQALVRRNLTLFLQREGFDVVAAETARDVLIMGPHLRPSAFLLEAGVPGMSGTAVCQCLREMIQTACTPIILYSADSSTAFEALARSAGAQCVLSMPLDAHDIVVKVANAILQVPSPGDAVRVQFEDGSESVGWVRESHRGNGVVLEPAIPISLYTKPQQPIPATFQFVDSAHKRTSWLGEILEMSPAGVFARLHDIIEQVSRRSAYRKLLDLPVRYSFPQDSYRWGKVVDLSVSGFRLAGDGKCPPVESVGEATFTLGLGGRPIRSACLVRWTKAGDPLASGIAGPAPPFGSGEFQSGLAFYRLPAPDREALLSFLFHRTASRSQGSVAV</sequence>
<dbReference type="SUPFAM" id="SSF52172">
    <property type="entry name" value="CheY-like"/>
    <property type="match status" value="1"/>
</dbReference>
<proteinExistence type="predicted"/>
<dbReference type="InterPro" id="IPR009875">
    <property type="entry name" value="PilZ_domain"/>
</dbReference>
<evidence type="ECO:0000313" key="4">
    <source>
        <dbReference type="EMBL" id="MBM3275963.1"/>
    </source>
</evidence>
<evidence type="ECO:0000256" key="2">
    <source>
        <dbReference type="PROSITE-ProRule" id="PRU00169"/>
    </source>
</evidence>
<feature type="domain" description="Response regulatory" evidence="3">
    <location>
        <begin position="10"/>
        <end position="126"/>
    </location>
</feature>
<keyword evidence="1" id="KW-0597">Phosphoprotein</keyword>
<protein>
    <submittedName>
        <fullName evidence="4">Response regulator</fullName>
    </submittedName>
</protein>
<dbReference type="EMBL" id="VGJX01000798">
    <property type="protein sequence ID" value="MBM3275963.1"/>
    <property type="molecule type" value="Genomic_DNA"/>
</dbReference>
<comment type="caution">
    <text evidence="2">Lacks conserved residue(s) required for the propagation of feature annotation.</text>
</comment>
<dbReference type="GO" id="GO:0000160">
    <property type="term" value="P:phosphorelay signal transduction system"/>
    <property type="evidence" value="ECO:0007669"/>
    <property type="project" value="InterPro"/>
</dbReference>
<evidence type="ECO:0000313" key="5">
    <source>
        <dbReference type="Proteomes" id="UP000703893"/>
    </source>
</evidence>
<organism evidence="4 5">
    <name type="scientific">Candidatus Tanganyikabacteria bacterium</name>
    <dbReference type="NCBI Taxonomy" id="2961651"/>
    <lineage>
        <taxon>Bacteria</taxon>
        <taxon>Bacillati</taxon>
        <taxon>Candidatus Sericytochromatia</taxon>
        <taxon>Candidatus Tanganyikabacteria</taxon>
    </lineage>
</organism>
<reference evidence="4 5" key="1">
    <citation type="submission" date="2019-03" db="EMBL/GenBank/DDBJ databases">
        <title>Lake Tanganyika Metagenome-Assembled Genomes (MAGs).</title>
        <authorList>
            <person name="Tran P."/>
        </authorList>
    </citation>
    <scope>NUCLEOTIDE SEQUENCE [LARGE SCALE GENOMIC DNA]</scope>
    <source>
        <strain evidence="4">K_DeepCast_65m_m2_236</strain>
    </source>
</reference>
<dbReference type="Pfam" id="PF00072">
    <property type="entry name" value="Response_reg"/>
    <property type="match status" value="1"/>
</dbReference>
<evidence type="ECO:0000256" key="1">
    <source>
        <dbReference type="ARBA" id="ARBA00022553"/>
    </source>
</evidence>
<dbReference type="Gene3D" id="3.40.50.2300">
    <property type="match status" value="1"/>
</dbReference>
<dbReference type="InterPro" id="IPR050595">
    <property type="entry name" value="Bact_response_regulator"/>
</dbReference>
<dbReference type="PANTHER" id="PTHR44591:SF3">
    <property type="entry name" value="RESPONSE REGULATORY DOMAIN-CONTAINING PROTEIN"/>
    <property type="match status" value="1"/>
</dbReference>
<accession>A0A937X530</accession>
<dbReference type="Pfam" id="PF07238">
    <property type="entry name" value="PilZ"/>
    <property type="match status" value="1"/>
</dbReference>
<name>A0A937X530_9BACT</name>